<dbReference type="PATRIC" id="fig|52.7.peg.4602"/>
<dbReference type="Gene3D" id="1.10.630.10">
    <property type="entry name" value="Cytochrome P450"/>
    <property type="match status" value="1"/>
</dbReference>
<dbReference type="Pfam" id="PF00067">
    <property type="entry name" value="p450"/>
    <property type="match status" value="1"/>
</dbReference>
<dbReference type="InterPro" id="IPR002397">
    <property type="entry name" value="Cyt_P450_B"/>
</dbReference>
<keyword evidence="3" id="KW-0479">Metal-binding</keyword>
<dbReference type="FunFam" id="1.10.630.10:FF:000018">
    <property type="entry name" value="Cytochrome P450 monooxygenase"/>
    <property type="match status" value="1"/>
</dbReference>
<dbReference type="STRING" id="52.CMC5_041820"/>
<dbReference type="CDD" id="cd20625">
    <property type="entry name" value="CYP164-like"/>
    <property type="match status" value="1"/>
</dbReference>
<dbReference type="InterPro" id="IPR001128">
    <property type="entry name" value="Cyt_P450"/>
</dbReference>
<dbReference type="OrthoDB" id="4511384at2"/>
<dbReference type="GO" id="GO:0004497">
    <property type="term" value="F:monooxygenase activity"/>
    <property type="evidence" value="ECO:0007669"/>
    <property type="project" value="UniProtKB-KW"/>
</dbReference>
<dbReference type="PANTHER" id="PTHR46696:SF1">
    <property type="entry name" value="CYTOCHROME P450 YJIB-RELATED"/>
    <property type="match status" value="1"/>
</dbReference>
<dbReference type="GO" id="GO:0020037">
    <property type="term" value="F:heme binding"/>
    <property type="evidence" value="ECO:0007669"/>
    <property type="project" value="InterPro"/>
</dbReference>
<dbReference type="GO" id="GO:0016705">
    <property type="term" value="F:oxidoreductase activity, acting on paired donors, with incorporation or reduction of molecular oxygen"/>
    <property type="evidence" value="ECO:0007669"/>
    <property type="project" value="InterPro"/>
</dbReference>
<keyword evidence="2" id="KW-0349">Heme</keyword>
<dbReference type="AlphaFoldDB" id="A0A0K1EGQ4"/>
<evidence type="ECO:0000256" key="5">
    <source>
        <dbReference type="ARBA" id="ARBA00023004"/>
    </source>
</evidence>
<gene>
    <name evidence="7" type="ORF">CMC5_041820</name>
</gene>
<keyword evidence="4" id="KW-0560">Oxidoreductase</keyword>
<keyword evidence="6" id="KW-0503">Monooxygenase</keyword>
<sequence length="402" mass="44653">MSSPTIAEVMATPAFQLDPYPLYARLRDEQPLYRSPHGVAYLSRHADIEKALRDPRLSNDRDRIIRAMQAQKNDTQLMTRLMRKLGRVMTNSDPPYHARLRKLVGKAFNAGRIRDFRPQVQALTDDLLDAAQARGKGMDLIAALAYPLTSTVICALIGLPRDDQARFLAWFRQLEDPIGAGLSIGETEALVDTLYGALRALIHLREREPGDDFLSALVHAEEGGERLDEDELLSACFVLIGSGYETTMNLIANSVFTLLRHPDQLCALQEKPELLPQAIEEVLRYESPSLQVIRVVAEPVPIADGTLEEGEMVSLLLGAANRDPLRFPDAERFDITRTDSRHVSLGSGIHFCLGAPLARLEAAVAVGTVLRRFPSLRFEDSTPAWRPNPALRGLAHLNVAWS</sequence>
<dbReference type="KEGG" id="ccro:CMC5_041820"/>
<name>A0A0K1EGQ4_CHOCO</name>
<evidence type="ECO:0000256" key="3">
    <source>
        <dbReference type="ARBA" id="ARBA00022723"/>
    </source>
</evidence>
<keyword evidence="5" id="KW-0408">Iron</keyword>
<evidence type="ECO:0000256" key="6">
    <source>
        <dbReference type="ARBA" id="ARBA00023033"/>
    </source>
</evidence>
<evidence type="ECO:0000256" key="1">
    <source>
        <dbReference type="ARBA" id="ARBA00010617"/>
    </source>
</evidence>
<dbReference type="PRINTS" id="PR00359">
    <property type="entry name" value="BP450"/>
</dbReference>
<dbReference type="SUPFAM" id="SSF48264">
    <property type="entry name" value="Cytochrome P450"/>
    <property type="match status" value="1"/>
</dbReference>
<evidence type="ECO:0000313" key="8">
    <source>
        <dbReference type="Proteomes" id="UP000067626"/>
    </source>
</evidence>
<organism evidence="7 8">
    <name type="scientific">Chondromyces crocatus</name>
    <dbReference type="NCBI Taxonomy" id="52"/>
    <lineage>
        <taxon>Bacteria</taxon>
        <taxon>Pseudomonadati</taxon>
        <taxon>Myxococcota</taxon>
        <taxon>Polyangia</taxon>
        <taxon>Polyangiales</taxon>
        <taxon>Polyangiaceae</taxon>
        <taxon>Chondromyces</taxon>
    </lineage>
</organism>
<dbReference type="RefSeq" id="WP_050432015.1">
    <property type="nucleotide sequence ID" value="NZ_CP012159.1"/>
</dbReference>
<dbReference type="PANTHER" id="PTHR46696">
    <property type="entry name" value="P450, PUTATIVE (EUROFUNG)-RELATED"/>
    <property type="match status" value="1"/>
</dbReference>
<proteinExistence type="inferred from homology"/>
<comment type="similarity">
    <text evidence="1">Belongs to the cytochrome P450 family.</text>
</comment>
<dbReference type="InterPro" id="IPR036396">
    <property type="entry name" value="Cyt_P450_sf"/>
</dbReference>
<dbReference type="Proteomes" id="UP000067626">
    <property type="component" value="Chromosome"/>
</dbReference>
<evidence type="ECO:0000256" key="2">
    <source>
        <dbReference type="ARBA" id="ARBA00022617"/>
    </source>
</evidence>
<keyword evidence="8" id="KW-1185">Reference proteome</keyword>
<protein>
    <submittedName>
        <fullName evidence="7">Cytochrome P450</fullName>
    </submittedName>
</protein>
<evidence type="ECO:0000256" key="4">
    <source>
        <dbReference type="ARBA" id="ARBA00023002"/>
    </source>
</evidence>
<accession>A0A0K1EGQ4</accession>
<evidence type="ECO:0000313" key="7">
    <source>
        <dbReference type="EMBL" id="AKT40029.1"/>
    </source>
</evidence>
<dbReference type="GO" id="GO:0005506">
    <property type="term" value="F:iron ion binding"/>
    <property type="evidence" value="ECO:0007669"/>
    <property type="project" value="InterPro"/>
</dbReference>
<reference evidence="7 8" key="1">
    <citation type="submission" date="2015-07" db="EMBL/GenBank/DDBJ databases">
        <title>Genome analysis of myxobacterium Chondromyces crocatus Cm c5 reveals a high potential for natural compound synthesis and the genetic basis for the loss of fruiting body formation.</title>
        <authorList>
            <person name="Zaburannyi N."/>
            <person name="Bunk B."/>
            <person name="Maier J."/>
            <person name="Overmann J."/>
            <person name="Mueller R."/>
        </authorList>
    </citation>
    <scope>NUCLEOTIDE SEQUENCE [LARGE SCALE GENOMIC DNA]</scope>
    <source>
        <strain evidence="7 8">Cm c5</strain>
    </source>
</reference>
<dbReference type="EMBL" id="CP012159">
    <property type="protein sequence ID" value="AKT40029.1"/>
    <property type="molecule type" value="Genomic_DNA"/>
</dbReference>